<dbReference type="InterPro" id="IPR004919">
    <property type="entry name" value="GmrSD_N"/>
</dbReference>
<organism evidence="3 4">
    <name type="scientific">Saccharothrix algeriensis</name>
    <dbReference type="NCBI Taxonomy" id="173560"/>
    <lineage>
        <taxon>Bacteria</taxon>
        <taxon>Bacillati</taxon>
        <taxon>Actinomycetota</taxon>
        <taxon>Actinomycetes</taxon>
        <taxon>Pseudonocardiales</taxon>
        <taxon>Pseudonocardiaceae</taxon>
        <taxon>Saccharothrix</taxon>
    </lineage>
</organism>
<sequence length="283" mass="30628">MFGTGAMAQDGPVLKDLLTQVDRGEAQLPEFQRGWVWPDRTIAGLIASISLGYPAGTVMMSKQGGDVRFKTRSVEGALRQCRARPADPGRSAAVDLAPPVAVPRGAVSRQQYRILSEVANTDFLQAVTLPATHERHRAAVEAGRDEVAAPRIGCRRADMLTLTLPEYRKWAFAVTDGLKSAARFLYSQHIFDTRFLPYGSQLIPMSAIFALLGAKAETVGARESRSCWAVTKPRRCPSRSSPTPACPAAKPSSSAKARHEWPPCRPTADRAPSCPASCGWTPS</sequence>
<evidence type="ECO:0000313" key="4">
    <source>
        <dbReference type="Proteomes" id="UP001195724"/>
    </source>
</evidence>
<dbReference type="RefSeq" id="WP_239562204.1">
    <property type="nucleotide sequence ID" value="NZ_JAFBCL010000001.1"/>
</dbReference>
<name>A0ABS2S601_9PSEU</name>
<evidence type="ECO:0000256" key="1">
    <source>
        <dbReference type="SAM" id="MobiDB-lite"/>
    </source>
</evidence>
<feature type="region of interest" description="Disordered" evidence="1">
    <location>
        <begin position="237"/>
        <end position="283"/>
    </location>
</feature>
<keyword evidence="4" id="KW-1185">Reference proteome</keyword>
<gene>
    <name evidence="3" type="ORF">JOE68_002120</name>
</gene>
<reference evidence="3 4" key="1">
    <citation type="submission" date="2021-01" db="EMBL/GenBank/DDBJ databases">
        <title>Sequencing the genomes of 1000 actinobacteria strains.</title>
        <authorList>
            <person name="Klenk H.-P."/>
        </authorList>
    </citation>
    <scope>NUCLEOTIDE SEQUENCE [LARGE SCALE GENOMIC DNA]</scope>
    <source>
        <strain evidence="3 4">DSM 44581</strain>
    </source>
</reference>
<feature type="domain" description="GmrSD restriction endonucleases N-terminal" evidence="2">
    <location>
        <begin position="14"/>
        <end position="61"/>
    </location>
</feature>
<dbReference type="PANTHER" id="PTHR37292:SF2">
    <property type="entry name" value="DUF262 DOMAIN-CONTAINING PROTEIN"/>
    <property type="match status" value="1"/>
</dbReference>
<protein>
    <recommendedName>
        <fullName evidence="2">GmrSD restriction endonucleases N-terminal domain-containing protein</fullName>
    </recommendedName>
</protein>
<comment type="caution">
    <text evidence="3">The sequence shown here is derived from an EMBL/GenBank/DDBJ whole genome shotgun (WGS) entry which is preliminary data.</text>
</comment>
<dbReference type="Pfam" id="PF03235">
    <property type="entry name" value="GmrSD_N"/>
    <property type="match status" value="1"/>
</dbReference>
<dbReference type="Proteomes" id="UP001195724">
    <property type="component" value="Unassembled WGS sequence"/>
</dbReference>
<proteinExistence type="predicted"/>
<dbReference type="PANTHER" id="PTHR37292">
    <property type="entry name" value="VNG6097C"/>
    <property type="match status" value="1"/>
</dbReference>
<accession>A0ABS2S601</accession>
<dbReference type="EMBL" id="JAFBCL010000001">
    <property type="protein sequence ID" value="MBM7811255.1"/>
    <property type="molecule type" value="Genomic_DNA"/>
</dbReference>
<feature type="compositionally biased region" description="Low complexity" evidence="1">
    <location>
        <begin position="238"/>
        <end position="255"/>
    </location>
</feature>
<evidence type="ECO:0000259" key="2">
    <source>
        <dbReference type="Pfam" id="PF03235"/>
    </source>
</evidence>
<evidence type="ECO:0000313" key="3">
    <source>
        <dbReference type="EMBL" id="MBM7811255.1"/>
    </source>
</evidence>